<evidence type="ECO:0000313" key="2">
    <source>
        <dbReference type="EMBL" id="CAH1636183.1"/>
    </source>
</evidence>
<dbReference type="EMBL" id="LR824543">
    <property type="protein sequence ID" value="CAH1636183.1"/>
    <property type="molecule type" value="Genomic_DNA"/>
</dbReference>
<feature type="compositionally biased region" description="Basic residues" evidence="1">
    <location>
        <begin position="181"/>
        <end position="192"/>
    </location>
</feature>
<dbReference type="PANTHER" id="PTHR10773:SF19">
    <property type="match status" value="1"/>
</dbReference>
<reference evidence="2" key="1">
    <citation type="submission" date="2022-02" db="EMBL/GenBank/DDBJ databases">
        <authorList>
            <person name="King R."/>
        </authorList>
    </citation>
    <scope>NUCLEOTIDE SEQUENCE</scope>
</reference>
<evidence type="ECO:0000313" key="3">
    <source>
        <dbReference type="Proteomes" id="UP001153321"/>
    </source>
</evidence>
<gene>
    <name evidence="2" type="ORF">SPLIT_LOCUS1545</name>
</gene>
<feature type="compositionally biased region" description="Polar residues" evidence="1">
    <location>
        <begin position="206"/>
        <end position="220"/>
    </location>
</feature>
<feature type="region of interest" description="Disordered" evidence="1">
    <location>
        <begin position="33"/>
        <end position="88"/>
    </location>
</feature>
<sequence>MQRYKHYKPGRGSKMLEQLNKENDNINIVDKISAENNLLPPAKARRDAEDREAQSRKVSSDDSSLNDISDIIENTPSPRPIARNTDRPISKTVLSSGESDTEVVENNNIFKVLSDIDNNFQIISPPHKNDNDVVVSLEDDLYLSDDSVADPDWKDPKDLAAENTEMDSDTETGQSEVVPPKKIKTARWHKRRTDTYDRNAQKRNRSQSLPYKNYKNQTQPPKAPKSGECKCKLKCLLNFPEEDRKEICKSYWALSDYCRQKDFILMNVLVQAPQRRLVNATRKRTVSRYYYFNKDDRKIRVCELFFKNTLCISNGPINKAFSEVGTSGSFIGQDRRGKHEPVNKTKEIDVEFVKEHIEAFPKMESHYCRKTSSKMYLDSNLSISKMYELYQEKCKNASRTPVSINVYRNIFCTQYNLDFHKPKKDQCLNCQTPSGHR</sequence>
<accession>A0A9P0MWQ5</accession>
<dbReference type="AlphaFoldDB" id="A0A9P0MWQ5"/>
<keyword evidence="3" id="KW-1185">Reference proteome</keyword>
<feature type="compositionally biased region" description="Basic and acidic residues" evidence="1">
    <location>
        <begin position="44"/>
        <end position="60"/>
    </location>
</feature>
<dbReference type="PANTHER" id="PTHR10773">
    <property type="entry name" value="DNA-DIRECTED RNA POLYMERASES I, II, AND III SUBUNIT RPABC2"/>
    <property type="match status" value="1"/>
</dbReference>
<dbReference type="Proteomes" id="UP001153321">
    <property type="component" value="Chromosome 12"/>
</dbReference>
<name>A0A9P0MWQ5_SPOLI</name>
<feature type="region of interest" description="Disordered" evidence="1">
    <location>
        <begin position="145"/>
        <end position="225"/>
    </location>
</feature>
<feature type="compositionally biased region" description="Basic and acidic residues" evidence="1">
    <location>
        <begin position="151"/>
        <end position="160"/>
    </location>
</feature>
<proteinExistence type="predicted"/>
<protein>
    <submittedName>
        <fullName evidence="2">Uncharacterized protein</fullName>
    </submittedName>
</protein>
<feature type="compositionally biased region" description="Low complexity" evidence="1">
    <location>
        <begin position="61"/>
        <end position="72"/>
    </location>
</feature>
<organism evidence="2 3">
    <name type="scientific">Spodoptera littoralis</name>
    <name type="common">Egyptian cotton leafworm</name>
    <dbReference type="NCBI Taxonomy" id="7109"/>
    <lineage>
        <taxon>Eukaryota</taxon>
        <taxon>Metazoa</taxon>
        <taxon>Ecdysozoa</taxon>
        <taxon>Arthropoda</taxon>
        <taxon>Hexapoda</taxon>
        <taxon>Insecta</taxon>
        <taxon>Pterygota</taxon>
        <taxon>Neoptera</taxon>
        <taxon>Endopterygota</taxon>
        <taxon>Lepidoptera</taxon>
        <taxon>Glossata</taxon>
        <taxon>Ditrysia</taxon>
        <taxon>Noctuoidea</taxon>
        <taxon>Noctuidae</taxon>
        <taxon>Amphipyrinae</taxon>
        <taxon>Spodoptera</taxon>
    </lineage>
</organism>
<evidence type="ECO:0000256" key="1">
    <source>
        <dbReference type="SAM" id="MobiDB-lite"/>
    </source>
</evidence>